<evidence type="ECO:0000256" key="5">
    <source>
        <dbReference type="ARBA" id="ARBA00022777"/>
    </source>
</evidence>
<dbReference type="STRING" id="478744.SAMN05444359_12426"/>
<dbReference type="InterPro" id="IPR003661">
    <property type="entry name" value="HisK_dim/P_dom"/>
</dbReference>
<evidence type="ECO:0000256" key="6">
    <source>
        <dbReference type="SAM" id="Phobius"/>
    </source>
</evidence>
<proteinExistence type="predicted"/>
<dbReference type="EMBL" id="FOFB01000024">
    <property type="protein sequence ID" value="SER10453.1"/>
    <property type="molecule type" value="Genomic_DNA"/>
</dbReference>
<dbReference type="Pfam" id="PF00512">
    <property type="entry name" value="HisKA"/>
    <property type="match status" value="1"/>
</dbReference>
<dbReference type="SUPFAM" id="SSF55874">
    <property type="entry name" value="ATPase domain of HSP90 chaperone/DNA topoisomerase II/histidine kinase"/>
    <property type="match status" value="1"/>
</dbReference>
<evidence type="ECO:0000313" key="8">
    <source>
        <dbReference type="EMBL" id="SER10453.1"/>
    </source>
</evidence>
<name>A0A1H9LHR8_9BACT</name>
<gene>
    <name evidence="8" type="ORF">SAMN05444359_12426</name>
</gene>
<dbReference type="Gene3D" id="3.30.565.10">
    <property type="entry name" value="Histidine kinase-like ATPase, C-terminal domain"/>
    <property type="match status" value="1"/>
</dbReference>
<comment type="catalytic activity">
    <reaction evidence="1">
        <text>ATP + protein L-histidine = ADP + protein N-phospho-L-histidine.</text>
        <dbReference type="EC" id="2.7.13.3"/>
    </reaction>
</comment>
<protein>
    <recommendedName>
        <fullName evidence="2">histidine kinase</fullName>
        <ecNumber evidence="2">2.7.13.3</ecNumber>
    </recommendedName>
</protein>
<keyword evidence="6" id="KW-0472">Membrane</keyword>
<dbReference type="InterPro" id="IPR036890">
    <property type="entry name" value="HATPase_C_sf"/>
</dbReference>
<dbReference type="InterPro" id="IPR005467">
    <property type="entry name" value="His_kinase_dom"/>
</dbReference>
<dbReference type="FunFam" id="3.30.565.10:FF:000006">
    <property type="entry name" value="Sensor histidine kinase WalK"/>
    <property type="match status" value="1"/>
</dbReference>
<evidence type="ECO:0000259" key="7">
    <source>
        <dbReference type="PROSITE" id="PS50109"/>
    </source>
</evidence>
<dbReference type="Pfam" id="PF02518">
    <property type="entry name" value="HATPase_c"/>
    <property type="match status" value="1"/>
</dbReference>
<feature type="domain" description="Histidine kinase" evidence="7">
    <location>
        <begin position="208"/>
        <end position="427"/>
    </location>
</feature>
<dbReference type="PANTHER" id="PTHR43547:SF2">
    <property type="entry name" value="HYBRID SIGNAL TRANSDUCTION HISTIDINE KINASE C"/>
    <property type="match status" value="1"/>
</dbReference>
<dbReference type="InterPro" id="IPR004358">
    <property type="entry name" value="Sig_transdc_His_kin-like_C"/>
</dbReference>
<dbReference type="InterPro" id="IPR036097">
    <property type="entry name" value="HisK_dim/P_sf"/>
</dbReference>
<dbReference type="CDD" id="cd00082">
    <property type="entry name" value="HisKA"/>
    <property type="match status" value="1"/>
</dbReference>
<evidence type="ECO:0000256" key="3">
    <source>
        <dbReference type="ARBA" id="ARBA00022553"/>
    </source>
</evidence>
<dbReference type="PROSITE" id="PS50109">
    <property type="entry name" value="HIS_KIN"/>
    <property type="match status" value="1"/>
</dbReference>
<dbReference type="OrthoDB" id="1933776at2"/>
<dbReference type="Gene3D" id="1.10.287.130">
    <property type="match status" value="1"/>
</dbReference>
<organism evidence="8 9">
    <name type="scientific">Neolewinella agarilytica</name>
    <dbReference type="NCBI Taxonomy" id="478744"/>
    <lineage>
        <taxon>Bacteria</taxon>
        <taxon>Pseudomonadati</taxon>
        <taxon>Bacteroidota</taxon>
        <taxon>Saprospiria</taxon>
        <taxon>Saprospirales</taxon>
        <taxon>Lewinellaceae</taxon>
        <taxon>Neolewinella</taxon>
    </lineage>
</organism>
<dbReference type="CDD" id="cd00075">
    <property type="entry name" value="HATPase"/>
    <property type="match status" value="1"/>
</dbReference>
<dbReference type="InParanoid" id="A0A1H9LHR8"/>
<dbReference type="Proteomes" id="UP000199021">
    <property type="component" value="Unassembled WGS sequence"/>
</dbReference>
<keyword evidence="4" id="KW-0808">Transferase</keyword>
<accession>A0A1H9LHR8</accession>
<keyword evidence="3" id="KW-0597">Phosphoprotein</keyword>
<dbReference type="SMART" id="SM00388">
    <property type="entry name" value="HisKA"/>
    <property type="match status" value="1"/>
</dbReference>
<evidence type="ECO:0000313" key="9">
    <source>
        <dbReference type="Proteomes" id="UP000199021"/>
    </source>
</evidence>
<keyword evidence="6" id="KW-0812">Transmembrane</keyword>
<keyword evidence="9" id="KW-1185">Reference proteome</keyword>
<reference evidence="9" key="1">
    <citation type="submission" date="2016-10" db="EMBL/GenBank/DDBJ databases">
        <authorList>
            <person name="Varghese N."/>
            <person name="Submissions S."/>
        </authorList>
    </citation>
    <scope>NUCLEOTIDE SEQUENCE [LARGE SCALE GENOMIC DNA]</scope>
    <source>
        <strain evidence="9">DSM 24740</strain>
    </source>
</reference>
<dbReference type="AlphaFoldDB" id="A0A1H9LHR8"/>
<dbReference type="EC" id="2.7.13.3" evidence="2"/>
<dbReference type="SMART" id="SM00387">
    <property type="entry name" value="HATPase_c"/>
    <property type="match status" value="1"/>
</dbReference>
<dbReference type="FunCoup" id="A0A1H9LHR8">
    <property type="interactions" value="39"/>
</dbReference>
<dbReference type="RefSeq" id="WP_090171604.1">
    <property type="nucleotide sequence ID" value="NZ_FOFB01000024.1"/>
</dbReference>
<dbReference type="PRINTS" id="PR00344">
    <property type="entry name" value="BCTRLSENSOR"/>
</dbReference>
<keyword evidence="5 8" id="KW-0418">Kinase</keyword>
<dbReference type="GO" id="GO:0000155">
    <property type="term" value="F:phosphorelay sensor kinase activity"/>
    <property type="evidence" value="ECO:0007669"/>
    <property type="project" value="InterPro"/>
</dbReference>
<feature type="transmembrane region" description="Helical" evidence="6">
    <location>
        <begin position="170"/>
        <end position="193"/>
    </location>
</feature>
<dbReference type="PANTHER" id="PTHR43547">
    <property type="entry name" value="TWO-COMPONENT HISTIDINE KINASE"/>
    <property type="match status" value="1"/>
</dbReference>
<dbReference type="InterPro" id="IPR003594">
    <property type="entry name" value="HATPase_dom"/>
</dbReference>
<evidence type="ECO:0000256" key="4">
    <source>
        <dbReference type="ARBA" id="ARBA00022679"/>
    </source>
</evidence>
<evidence type="ECO:0000256" key="2">
    <source>
        <dbReference type="ARBA" id="ARBA00012438"/>
    </source>
</evidence>
<sequence>MHQTVIRRVIFLGLVAIIGIVGMQTYWVTTTWNLNDTEFRNKAKLALVNVARKLAAENESTLPNDDIIRPQSNNYFIVNIESEIDALRLETLIQQELIRLGMDLPFEYAIFDCTSDQMAYGGYCQATSEEIEPEKLEDEESYLAPDHNLLYYFGIKFPTRTGYIWQKMQLVVFLSVILLLTIAFFIYSIIVILKQRRLATMQKDFIDNMTHEFKTPLSTIRIAASVFQRDEYIAADSRLSRYAQLIHQQYERLNNQVEKVLQISRIEKGNFEIKKEKIDLKALLPQLINSVRARTDELAGELDTHFSDGPMPVLADPLHLSNIIHNLLDNAVKYGGNPPKIEISARRSKGQLILAVTDHGPGIPPELHERLFEKFYRIPTGDVHDVKGFGLGLFYVKQICRAHGWTIRLNSQPDKGTTFLIQIPLLSTSSLPAPQLITT</sequence>
<dbReference type="SUPFAM" id="SSF47384">
    <property type="entry name" value="Homodimeric domain of signal transducing histidine kinase"/>
    <property type="match status" value="1"/>
</dbReference>
<evidence type="ECO:0000256" key="1">
    <source>
        <dbReference type="ARBA" id="ARBA00000085"/>
    </source>
</evidence>
<feature type="transmembrane region" description="Helical" evidence="6">
    <location>
        <begin position="9"/>
        <end position="27"/>
    </location>
</feature>
<keyword evidence="6" id="KW-1133">Transmembrane helix</keyword>